<feature type="compositionally biased region" description="Basic residues" evidence="5">
    <location>
        <begin position="128"/>
        <end position="137"/>
    </location>
</feature>
<comment type="function">
    <text evidence="4">DNA-dependent RNA polymerase catalyzes the transcription of DNA into RNA using the four ribonucleoside triphosphates as substrates. Specific peripheric component of RNA polymerase III which synthesizes small RNAs, such as 5S rRNA and tRNAs.</text>
</comment>
<feature type="region of interest" description="Disordered" evidence="5">
    <location>
        <begin position="1"/>
        <end position="43"/>
    </location>
</feature>
<keyword evidence="3 4" id="KW-0539">Nucleus</keyword>
<feature type="compositionally biased region" description="Basic and acidic residues" evidence="5">
    <location>
        <begin position="173"/>
        <end position="188"/>
    </location>
</feature>
<name>A0AAV7XV33_9NEOP</name>
<feature type="region of interest" description="Disordered" evidence="5">
    <location>
        <begin position="126"/>
        <end position="235"/>
    </location>
</feature>
<comment type="subunit">
    <text evidence="4">Component of the RNA polymerase III (Pol III) complex.</text>
</comment>
<feature type="compositionally biased region" description="Acidic residues" evidence="5">
    <location>
        <begin position="218"/>
        <end position="235"/>
    </location>
</feature>
<dbReference type="AlphaFoldDB" id="A0AAV7XV33"/>
<evidence type="ECO:0000256" key="3">
    <source>
        <dbReference type="ARBA" id="ARBA00023242"/>
    </source>
</evidence>
<comment type="similarity">
    <text evidence="2 4">Belongs to the eukaryotic RPC7 RNA polymerase subunit family.</text>
</comment>
<dbReference type="InterPro" id="IPR024661">
    <property type="entry name" value="RNA_pol_III_Rpc31"/>
</dbReference>
<feature type="compositionally biased region" description="Acidic residues" evidence="5">
    <location>
        <begin position="189"/>
        <end position="207"/>
    </location>
</feature>
<dbReference type="EMBL" id="JAPTSV010000005">
    <property type="protein sequence ID" value="KAJ1527625.1"/>
    <property type="molecule type" value="Genomic_DNA"/>
</dbReference>
<dbReference type="GO" id="GO:0006383">
    <property type="term" value="P:transcription by RNA polymerase III"/>
    <property type="evidence" value="ECO:0007669"/>
    <property type="project" value="UniProtKB-UniRule"/>
</dbReference>
<accession>A0AAV7XV33</accession>
<dbReference type="Proteomes" id="UP001075354">
    <property type="component" value="Chromosome 5"/>
</dbReference>
<dbReference type="GO" id="GO:0005666">
    <property type="term" value="C:RNA polymerase III complex"/>
    <property type="evidence" value="ECO:0007669"/>
    <property type="project" value="UniProtKB-UniRule"/>
</dbReference>
<reference evidence="6" key="1">
    <citation type="submission" date="2022-12" db="EMBL/GenBank/DDBJ databases">
        <title>Chromosome-level genome assembly of the bean flower thrips Megalurothrips usitatus.</title>
        <authorList>
            <person name="Ma L."/>
            <person name="Liu Q."/>
            <person name="Li H."/>
            <person name="Cai W."/>
        </authorList>
    </citation>
    <scope>NUCLEOTIDE SEQUENCE</scope>
    <source>
        <strain evidence="6">Cailab_2022a</strain>
    </source>
</reference>
<evidence type="ECO:0000256" key="5">
    <source>
        <dbReference type="SAM" id="MobiDB-lite"/>
    </source>
</evidence>
<dbReference type="Pfam" id="PF11705">
    <property type="entry name" value="RNA_pol_3_Rpc31"/>
    <property type="match status" value="1"/>
</dbReference>
<evidence type="ECO:0000256" key="4">
    <source>
        <dbReference type="PIRNR" id="PIRNR000777"/>
    </source>
</evidence>
<organism evidence="6 7">
    <name type="scientific">Megalurothrips usitatus</name>
    <name type="common">bean blossom thrips</name>
    <dbReference type="NCBI Taxonomy" id="439358"/>
    <lineage>
        <taxon>Eukaryota</taxon>
        <taxon>Metazoa</taxon>
        <taxon>Ecdysozoa</taxon>
        <taxon>Arthropoda</taxon>
        <taxon>Hexapoda</taxon>
        <taxon>Insecta</taxon>
        <taxon>Pterygota</taxon>
        <taxon>Neoptera</taxon>
        <taxon>Paraneoptera</taxon>
        <taxon>Thysanoptera</taxon>
        <taxon>Terebrantia</taxon>
        <taxon>Thripoidea</taxon>
        <taxon>Thripidae</taxon>
        <taxon>Megalurothrips</taxon>
    </lineage>
</organism>
<dbReference type="PANTHER" id="PTHR15367:SF2">
    <property type="entry name" value="DNA-DIRECTED RNA POLYMERASE III SUBUNIT"/>
    <property type="match status" value="1"/>
</dbReference>
<comment type="caution">
    <text evidence="6">The sequence shown here is derived from an EMBL/GenBank/DDBJ whole genome shotgun (WGS) entry which is preliminary data.</text>
</comment>
<comment type="subcellular location">
    <subcellularLocation>
        <location evidence="1 4">Nucleus</location>
    </subcellularLocation>
</comment>
<feature type="compositionally biased region" description="Basic and acidic residues" evidence="5">
    <location>
        <begin position="208"/>
        <end position="217"/>
    </location>
</feature>
<proteinExistence type="inferred from homology"/>
<feature type="compositionally biased region" description="Low complexity" evidence="5">
    <location>
        <begin position="30"/>
        <end position="39"/>
    </location>
</feature>
<dbReference type="PIRSF" id="PIRSF000777">
    <property type="entry name" value="RNA_polIII_C31"/>
    <property type="match status" value="1"/>
</dbReference>
<dbReference type="PANTHER" id="PTHR15367">
    <property type="entry name" value="DNA-DIRECTED RNA POLYMERASE III"/>
    <property type="match status" value="1"/>
</dbReference>
<feature type="compositionally biased region" description="Basic and acidic residues" evidence="5">
    <location>
        <begin position="146"/>
        <end position="163"/>
    </location>
</feature>
<evidence type="ECO:0000256" key="2">
    <source>
        <dbReference type="ARBA" id="ARBA00008352"/>
    </source>
</evidence>
<gene>
    <name evidence="6" type="ORF">ONE63_007588</name>
</gene>
<evidence type="ECO:0000256" key="1">
    <source>
        <dbReference type="ARBA" id="ARBA00004123"/>
    </source>
</evidence>
<sequence>MAGRGRGRGGGNSFKDINERIGLPAGGPAAGEAPVESVLEPPPLFPPLESRPVPLDLGVEGEYLLALKRDFVEYFHDSPSYLQDIVVKADIQRYSDRYQTATLASRTTADLVCDWTHFPKELKDIGSKPRRKRKLKSSKGNAKVPRKAEDIINRLEELEKQEEGSDAEGEVETDGKKVDNNDEIKDADSEAGEEVDEEDLDEEMDDGTDYRNSHFDNGEDYIDEEEDNLDDGPVY</sequence>
<evidence type="ECO:0000313" key="6">
    <source>
        <dbReference type="EMBL" id="KAJ1527625.1"/>
    </source>
</evidence>
<keyword evidence="7" id="KW-1185">Reference proteome</keyword>
<evidence type="ECO:0000313" key="7">
    <source>
        <dbReference type="Proteomes" id="UP001075354"/>
    </source>
</evidence>
<protein>
    <recommendedName>
        <fullName evidence="4">DNA-directed RNA polymerase III subunit</fullName>
    </recommendedName>
</protein>